<evidence type="ECO:0000256" key="3">
    <source>
        <dbReference type="ARBA" id="ARBA00022692"/>
    </source>
</evidence>
<evidence type="ECO:0000256" key="4">
    <source>
        <dbReference type="ARBA" id="ARBA00022989"/>
    </source>
</evidence>
<feature type="transmembrane region" description="Helical" evidence="7">
    <location>
        <begin position="414"/>
        <end position="437"/>
    </location>
</feature>
<sequence>MKRYGSLTFRYLKTQRKRTVLTLLGVILSLVLISSIGTLFFSLYANQINQTIEDFGDHHFRYEQVDARLAQRLQNHAKVDRLAIVKKQAQIPLSGRASLQLNKINQAAMKAVPFTLKKGKTPRNPHEIMVEQWALKRMNPQPKLGETLDFKVHGKKQSYRLVGILKNQWRSQATGEGQAATFLSSFPKSSKLDLYVKLKPGVPIRENVSSFKEMAPKGKFVTNKELLRLLGEGPDQNANTALFVIPGILTGLVMLATIAVIYNAFHISVLERIKQFGVLRSIGATPKQIKNLVFREALLLCIIGIPLGILLGSFALKWMMSLSPPDFLMSAEDIVIRPEVIGISGAIGVLSVFASAFLPARLASKVSPLDAIQNRGSIKKESVKKSQGWLTKRLPIESAMALKNLRRNKKRYRITLFSMMISVILFVTFSSFVTMAFQVKPPGNEEEKVDFQLVKMGESLSPAQVEEVQSIKGIKAMPVYAYLFTDMILPSAKMTSAYTKAFPTTSIKDGNQPYTVLDSMVDGYDRQRLQEAKRYLQAGTIDPEKMEEENGVAVVVRNRDRSPKKENKPMDVNAADLQPGDEITLDINNRTADDKKIPKQVFKAKVTAVLDKSPYGEKPYPEQGIRVITTEKVFQRMIKQIDEKYYEKTHDGEKFPGIQIYGMTIKVKPKANREHAKTALQEFAEKNPSVEVFDKLEEKQQETKAKMQFSIMVYGFIGVITLIGAFNIINTISTNLVLRKQEFATLKAIGMTMSQIKKMIWFEGSLYGVTGAIYGLIIGLPLSYLLYMQFTDIIGFEWSVPWRDMAIASVGAVFIGLTSTLLPLRRIQKGNIIDDIRTED</sequence>
<gene>
    <name evidence="9" type="ORF">ACFOUO_13650</name>
</gene>
<evidence type="ECO:0000256" key="1">
    <source>
        <dbReference type="ARBA" id="ARBA00004651"/>
    </source>
</evidence>
<feature type="transmembrane region" description="Helical" evidence="7">
    <location>
        <begin position="340"/>
        <end position="358"/>
    </location>
</feature>
<keyword evidence="2" id="KW-1003">Cell membrane</keyword>
<dbReference type="InterPro" id="IPR003838">
    <property type="entry name" value="ABC3_permease_C"/>
</dbReference>
<dbReference type="RefSeq" id="WP_380705684.1">
    <property type="nucleotide sequence ID" value="NZ_JBHSAP010000018.1"/>
</dbReference>
<feature type="domain" description="ABC3 transporter permease C-terminal" evidence="8">
    <location>
        <begin position="248"/>
        <end position="368"/>
    </location>
</feature>
<reference evidence="10" key="1">
    <citation type="journal article" date="2019" name="Int. J. Syst. Evol. Microbiol.">
        <title>The Global Catalogue of Microorganisms (GCM) 10K type strain sequencing project: providing services to taxonomists for standard genome sequencing and annotation.</title>
        <authorList>
            <consortium name="The Broad Institute Genomics Platform"/>
            <consortium name="The Broad Institute Genome Sequencing Center for Infectious Disease"/>
            <person name="Wu L."/>
            <person name="Ma J."/>
        </authorList>
    </citation>
    <scope>NUCLEOTIDE SEQUENCE [LARGE SCALE GENOMIC DNA]</scope>
    <source>
        <strain evidence="10">IBRC-M 10813</strain>
    </source>
</reference>
<evidence type="ECO:0000256" key="7">
    <source>
        <dbReference type="SAM" id="Phobius"/>
    </source>
</evidence>
<evidence type="ECO:0000313" key="9">
    <source>
        <dbReference type="EMBL" id="MFC4077843.1"/>
    </source>
</evidence>
<dbReference type="PANTHER" id="PTHR30572">
    <property type="entry name" value="MEMBRANE COMPONENT OF TRANSPORTER-RELATED"/>
    <property type="match status" value="1"/>
</dbReference>
<keyword evidence="3 7" id="KW-0812">Transmembrane</keyword>
<accession>A0ABV8JLK3</accession>
<dbReference type="Proteomes" id="UP001595843">
    <property type="component" value="Unassembled WGS sequence"/>
</dbReference>
<evidence type="ECO:0000256" key="5">
    <source>
        <dbReference type="ARBA" id="ARBA00023136"/>
    </source>
</evidence>
<feature type="transmembrane region" description="Helical" evidence="7">
    <location>
        <begin position="20"/>
        <end position="45"/>
    </location>
</feature>
<comment type="similarity">
    <text evidence="6">Belongs to the ABC-4 integral membrane protein family.</text>
</comment>
<keyword evidence="5 7" id="KW-0472">Membrane</keyword>
<dbReference type="PANTHER" id="PTHR30572:SF4">
    <property type="entry name" value="ABC TRANSPORTER PERMEASE YTRF"/>
    <property type="match status" value="1"/>
</dbReference>
<evidence type="ECO:0000313" key="10">
    <source>
        <dbReference type="Proteomes" id="UP001595843"/>
    </source>
</evidence>
<organism evidence="9 10">
    <name type="scientific">Salinithrix halophila</name>
    <dbReference type="NCBI Taxonomy" id="1485204"/>
    <lineage>
        <taxon>Bacteria</taxon>
        <taxon>Bacillati</taxon>
        <taxon>Bacillota</taxon>
        <taxon>Bacilli</taxon>
        <taxon>Bacillales</taxon>
        <taxon>Thermoactinomycetaceae</taxon>
        <taxon>Salinithrix</taxon>
    </lineage>
</organism>
<feature type="transmembrane region" description="Helical" evidence="7">
    <location>
        <begin position="711"/>
        <end position="738"/>
    </location>
</feature>
<feature type="transmembrane region" description="Helical" evidence="7">
    <location>
        <begin position="805"/>
        <end position="824"/>
    </location>
</feature>
<keyword evidence="4 7" id="KW-1133">Transmembrane helix</keyword>
<dbReference type="InterPro" id="IPR050250">
    <property type="entry name" value="Macrolide_Exporter_MacB"/>
</dbReference>
<name>A0ABV8JLK3_9BACL</name>
<feature type="transmembrane region" description="Helical" evidence="7">
    <location>
        <begin position="759"/>
        <end position="785"/>
    </location>
</feature>
<dbReference type="Pfam" id="PF02687">
    <property type="entry name" value="FtsX"/>
    <property type="match status" value="2"/>
</dbReference>
<comment type="subcellular location">
    <subcellularLocation>
        <location evidence="1">Cell membrane</location>
        <topology evidence="1">Multi-pass membrane protein</topology>
    </subcellularLocation>
</comment>
<keyword evidence="10" id="KW-1185">Reference proteome</keyword>
<feature type="transmembrane region" description="Helical" evidence="7">
    <location>
        <begin position="297"/>
        <end position="320"/>
    </location>
</feature>
<protein>
    <submittedName>
        <fullName evidence="9">ABC transporter permease</fullName>
    </submittedName>
</protein>
<evidence type="ECO:0000259" key="8">
    <source>
        <dbReference type="Pfam" id="PF02687"/>
    </source>
</evidence>
<feature type="domain" description="ABC3 transporter permease C-terminal" evidence="8">
    <location>
        <begin position="716"/>
        <end position="831"/>
    </location>
</feature>
<comment type="caution">
    <text evidence="9">The sequence shown here is derived from an EMBL/GenBank/DDBJ whole genome shotgun (WGS) entry which is preliminary data.</text>
</comment>
<proteinExistence type="inferred from homology"/>
<dbReference type="EMBL" id="JBHSAP010000018">
    <property type="protein sequence ID" value="MFC4077843.1"/>
    <property type="molecule type" value="Genomic_DNA"/>
</dbReference>
<feature type="transmembrane region" description="Helical" evidence="7">
    <location>
        <begin position="241"/>
        <end position="265"/>
    </location>
</feature>
<evidence type="ECO:0000256" key="6">
    <source>
        <dbReference type="ARBA" id="ARBA00038076"/>
    </source>
</evidence>
<evidence type="ECO:0000256" key="2">
    <source>
        <dbReference type="ARBA" id="ARBA00022475"/>
    </source>
</evidence>